<sequence length="380" mass="42693">MSSKHNYRDDEDGYEDSGEDYQNDDGFSSNRMQDDDEEQGIIRFAFQKESSSKGQLKEIHIVTPGELIVENGSNVLCGHGTYRNERNQLISSVCGVVEQVNKLISVRPVRARYHAEVGDVIVGRISKLTGKKWKVDVQARQDAMLDLNSVNIPGGQRRKTYEDQLNMRSIYQEDDLITAEVHRTDGSSLQLQTRSSRYGKLANGVMVRVHPSLVKRCTQHFHNFSFGVRVILGKNGYIWISASGKPSSDTMDISNSRKSSSTNLDDLLAVADTEEEASRPISKLTSKPGEPFESNSFTASGTYTDVVTGKDREAVCRTRNAIVCLQYQFLPIYPETIMDVYESSLQLSVKDMLSRDKIPLITQTAAVRVQKQLMNNEQVF</sequence>
<dbReference type="Pfam" id="PF14382">
    <property type="entry name" value="ECR1_N"/>
    <property type="match status" value="1"/>
</dbReference>
<dbReference type="GO" id="GO:0071034">
    <property type="term" value="P:CUT catabolic process"/>
    <property type="evidence" value="ECO:0007669"/>
    <property type="project" value="TreeGrafter"/>
</dbReference>
<evidence type="ECO:0000256" key="5">
    <source>
        <dbReference type="SAM" id="MobiDB-lite"/>
    </source>
</evidence>
<protein>
    <submittedName>
        <fullName evidence="9">Uncharacterized protein</fullName>
    </submittedName>
</protein>
<evidence type="ECO:0000256" key="1">
    <source>
        <dbReference type="ARBA" id="ARBA00004123"/>
    </source>
</evidence>
<dbReference type="GO" id="GO:0000177">
    <property type="term" value="C:cytoplasmic exosome (RNase complex)"/>
    <property type="evidence" value="ECO:0007669"/>
    <property type="project" value="TreeGrafter"/>
</dbReference>
<dbReference type="InterPro" id="IPR004088">
    <property type="entry name" value="KH_dom_type_1"/>
</dbReference>
<keyword evidence="10" id="KW-1185">Reference proteome</keyword>
<comment type="caution">
    <text evidence="9">The sequence shown here is derived from an EMBL/GenBank/DDBJ whole genome shotgun (WGS) entry which is preliminary data.</text>
</comment>
<dbReference type="OrthoDB" id="1650at2759"/>
<evidence type="ECO:0000313" key="10">
    <source>
        <dbReference type="Proteomes" id="UP000444721"/>
    </source>
</evidence>
<dbReference type="GeneID" id="68111105"/>
<dbReference type="OMA" id="MNMPDGV"/>
<dbReference type="CDD" id="cd05789">
    <property type="entry name" value="S1_Rrp4"/>
    <property type="match status" value="1"/>
</dbReference>
<dbReference type="GO" id="GO:0003723">
    <property type="term" value="F:RNA binding"/>
    <property type="evidence" value="ECO:0007669"/>
    <property type="project" value="UniProtKB-KW"/>
</dbReference>
<keyword evidence="4" id="KW-0694">RNA-binding</keyword>
<feature type="domain" description="Exosome complex component N-terminal" evidence="6">
    <location>
        <begin position="61"/>
        <end position="100"/>
    </location>
</feature>
<reference evidence="9 10" key="1">
    <citation type="journal article" date="2019" name="Sci. Rep.">
        <title>Nanopore sequencing improves the draft genome of the human pathogenic amoeba Naegleria fowleri.</title>
        <authorList>
            <person name="Liechti N."/>
            <person name="Schurch N."/>
            <person name="Bruggmann R."/>
            <person name="Wittwer M."/>
        </authorList>
    </citation>
    <scope>NUCLEOTIDE SEQUENCE [LARGE SCALE GENOMIC DNA]</scope>
    <source>
        <strain evidence="9 10">ATCC 30894</strain>
    </source>
</reference>
<dbReference type="InterPro" id="IPR048565">
    <property type="entry name" value="S1_RRP4"/>
</dbReference>
<dbReference type="Pfam" id="PF15985">
    <property type="entry name" value="KH_6"/>
    <property type="match status" value="1"/>
</dbReference>
<dbReference type="Proteomes" id="UP000444721">
    <property type="component" value="Unassembled WGS sequence"/>
</dbReference>
<dbReference type="GO" id="GO:0071035">
    <property type="term" value="P:nuclear polyadenylation-dependent rRNA catabolic process"/>
    <property type="evidence" value="ECO:0007669"/>
    <property type="project" value="TreeGrafter"/>
</dbReference>
<evidence type="ECO:0000256" key="2">
    <source>
        <dbReference type="ARBA" id="ARBA00009155"/>
    </source>
</evidence>
<dbReference type="CDD" id="cd22525">
    <property type="entry name" value="KH-I_Rrp4_eukar"/>
    <property type="match status" value="1"/>
</dbReference>
<dbReference type="InterPro" id="IPR036612">
    <property type="entry name" value="KH_dom_type_1_sf"/>
</dbReference>
<feature type="domain" description="K Homology" evidence="7">
    <location>
        <begin position="204"/>
        <end position="243"/>
    </location>
</feature>
<dbReference type="PANTHER" id="PTHR21321:SF4">
    <property type="entry name" value="EXOSOME COMPLEX COMPONENT RRP4"/>
    <property type="match status" value="1"/>
</dbReference>
<evidence type="ECO:0000259" key="6">
    <source>
        <dbReference type="Pfam" id="PF14382"/>
    </source>
</evidence>
<dbReference type="SUPFAM" id="SSF54791">
    <property type="entry name" value="Eukaryotic type KH-domain (KH-domain type I)"/>
    <property type="match status" value="1"/>
</dbReference>
<dbReference type="AlphaFoldDB" id="A0A6A5BSP9"/>
<name>A0A6A5BSP9_NAEFO</name>
<dbReference type="SUPFAM" id="SSF50249">
    <property type="entry name" value="Nucleic acid-binding proteins"/>
    <property type="match status" value="1"/>
</dbReference>
<accession>A0A6A5BSP9</accession>
<dbReference type="PANTHER" id="PTHR21321">
    <property type="entry name" value="PNAS-3 RELATED"/>
    <property type="match status" value="1"/>
</dbReference>
<organism evidence="9 10">
    <name type="scientific">Naegleria fowleri</name>
    <name type="common">Brain eating amoeba</name>
    <dbReference type="NCBI Taxonomy" id="5763"/>
    <lineage>
        <taxon>Eukaryota</taxon>
        <taxon>Discoba</taxon>
        <taxon>Heterolobosea</taxon>
        <taxon>Tetramitia</taxon>
        <taxon>Eutetramitia</taxon>
        <taxon>Vahlkampfiidae</taxon>
        <taxon>Naegleria</taxon>
    </lineage>
</organism>
<dbReference type="InterPro" id="IPR012340">
    <property type="entry name" value="NA-bd_OB-fold"/>
</dbReference>
<dbReference type="GO" id="GO:0071038">
    <property type="term" value="P:TRAMP-dependent tRNA surveillance pathway"/>
    <property type="evidence" value="ECO:0007669"/>
    <property type="project" value="TreeGrafter"/>
</dbReference>
<dbReference type="InterPro" id="IPR025721">
    <property type="entry name" value="Exosome_cplx_N_dom"/>
</dbReference>
<evidence type="ECO:0000256" key="3">
    <source>
        <dbReference type="ARBA" id="ARBA00022835"/>
    </source>
</evidence>
<dbReference type="EMBL" id="VFQX01000035">
    <property type="protein sequence ID" value="KAF0977234.1"/>
    <property type="molecule type" value="Genomic_DNA"/>
</dbReference>
<dbReference type="VEuPathDB" id="AmoebaDB:NfTy_063630"/>
<dbReference type="GO" id="GO:0071051">
    <property type="term" value="P:poly(A)-dependent snoRNA 3'-end processing"/>
    <property type="evidence" value="ECO:0007669"/>
    <property type="project" value="TreeGrafter"/>
</dbReference>
<dbReference type="VEuPathDB" id="AmoebaDB:FDP41_003887"/>
<evidence type="ECO:0000259" key="7">
    <source>
        <dbReference type="Pfam" id="PF15985"/>
    </source>
</evidence>
<dbReference type="VEuPathDB" id="AmoebaDB:NF0017310"/>
<dbReference type="GO" id="GO:0000467">
    <property type="term" value="P:exonucleolytic trimming to generate mature 3'-end of 5.8S rRNA from tricistronic rRNA transcript (SSU-rRNA, 5.8S rRNA, LSU-rRNA)"/>
    <property type="evidence" value="ECO:0007669"/>
    <property type="project" value="TreeGrafter"/>
</dbReference>
<dbReference type="Gene3D" id="2.40.50.140">
    <property type="entry name" value="Nucleic acid-binding proteins"/>
    <property type="match status" value="1"/>
</dbReference>
<evidence type="ECO:0000256" key="4">
    <source>
        <dbReference type="ARBA" id="ARBA00022884"/>
    </source>
</evidence>
<dbReference type="Pfam" id="PF21266">
    <property type="entry name" value="S1_RRP4"/>
    <property type="match status" value="1"/>
</dbReference>
<dbReference type="GO" id="GO:0000176">
    <property type="term" value="C:nuclear exosome (RNase complex)"/>
    <property type="evidence" value="ECO:0007669"/>
    <property type="project" value="TreeGrafter"/>
</dbReference>
<evidence type="ECO:0000313" key="9">
    <source>
        <dbReference type="EMBL" id="KAF0977234.1"/>
    </source>
</evidence>
<dbReference type="Gene3D" id="2.40.50.100">
    <property type="match status" value="1"/>
</dbReference>
<feature type="compositionally biased region" description="Acidic residues" evidence="5">
    <location>
        <begin position="9"/>
        <end position="23"/>
    </location>
</feature>
<feature type="region of interest" description="Disordered" evidence="5">
    <location>
        <begin position="1"/>
        <end position="34"/>
    </location>
</feature>
<dbReference type="RefSeq" id="XP_044561947.1">
    <property type="nucleotide sequence ID" value="XM_044707240.1"/>
</dbReference>
<proteinExistence type="inferred from homology"/>
<gene>
    <name evidence="9" type="ORF">FDP41_003887</name>
</gene>
<feature type="domain" description="RRP4 S1" evidence="8">
    <location>
        <begin position="112"/>
        <end position="183"/>
    </location>
</feature>
<dbReference type="GO" id="GO:0034475">
    <property type="term" value="P:U4 snRNA 3'-end processing"/>
    <property type="evidence" value="ECO:0007669"/>
    <property type="project" value="TreeGrafter"/>
</dbReference>
<evidence type="ECO:0000259" key="8">
    <source>
        <dbReference type="Pfam" id="PF21266"/>
    </source>
</evidence>
<keyword evidence="3" id="KW-0271">Exosome</keyword>
<dbReference type="InterPro" id="IPR026699">
    <property type="entry name" value="Exosome_RNA_bind1/RRP40/RRP4"/>
</dbReference>
<comment type="subcellular location">
    <subcellularLocation>
        <location evidence="1">Nucleus</location>
    </subcellularLocation>
</comment>
<dbReference type="SUPFAM" id="SSF110324">
    <property type="entry name" value="Ribosomal L27 protein-like"/>
    <property type="match status" value="1"/>
</dbReference>
<comment type="similarity">
    <text evidence="2">Belongs to the RRP4 family.</text>
</comment>